<keyword evidence="5 12" id="KW-0406">Ion transport</keyword>
<dbReference type="Pfam" id="PF03185">
    <property type="entry name" value="CaKB"/>
    <property type="match status" value="1"/>
</dbReference>
<evidence type="ECO:0000256" key="4">
    <source>
        <dbReference type="ARBA" id="ARBA00022989"/>
    </source>
</evidence>
<comment type="subunit">
    <text evidence="11">Interacts with KCNMA1 tetramer. There are probably 4 molecules of KCMNB1 per KCNMA1 tetramer.</text>
</comment>
<evidence type="ECO:0000256" key="5">
    <source>
        <dbReference type="ARBA" id="ARBA00023065"/>
    </source>
</evidence>
<dbReference type="GeneID" id="113929803"/>
<gene>
    <name evidence="14" type="primary">KCNMB1</name>
</gene>
<evidence type="ECO:0000256" key="11">
    <source>
        <dbReference type="ARBA" id="ARBA00038556"/>
    </source>
</evidence>
<sequence length="211" mass="23762">MEACPRWGPKAAFPEMGWEPKLPAAAQAASFGVGAGGQAKSRCLLKTPDTRNCSEICMCVHGLPSVWTQKSMCHLIETNIREQQELEGKKVPQYPCLWVNVSAVGRWAVLYHTEDTRDQNQQCSYIPGSLENYQEARADVEKVRATFHKKQIFYCFSTSRENETSVLYQRLYGPRTLLFSLVWPTFLLTGGLLIIAMVKINQCLSILAAQK</sequence>
<dbReference type="PANTHER" id="PTHR10258">
    <property type="entry name" value="CALCIUM-ACTIVATED POTASSIUM CHANNEL SUBUNIT BETA"/>
    <property type="match status" value="1"/>
</dbReference>
<evidence type="ECO:0000256" key="1">
    <source>
        <dbReference type="ARBA" id="ARBA00004141"/>
    </source>
</evidence>
<evidence type="ECO:0000256" key="8">
    <source>
        <dbReference type="ARBA" id="ARBA00023303"/>
    </source>
</evidence>
<dbReference type="GO" id="GO:0015459">
    <property type="term" value="F:potassium channel regulator activity"/>
    <property type="evidence" value="ECO:0007669"/>
    <property type="project" value="UniProtKB-UniRule"/>
</dbReference>
<dbReference type="RefSeq" id="XP_027462765.1">
    <property type="nucleotide sequence ID" value="XM_027606964.2"/>
</dbReference>
<dbReference type="PANTHER" id="PTHR10258:SF1">
    <property type="entry name" value="CALCIUM-ACTIVATED POTASSIUM CHANNEL SUBUNIT BETA-1"/>
    <property type="match status" value="1"/>
</dbReference>
<protein>
    <recommendedName>
        <fullName evidence="12">Calcium-activated potassium channel subunit beta</fullName>
        <shortName evidence="12">BKbeta</shortName>
    </recommendedName>
    <alternativeName>
        <fullName evidence="12">BK channel subunit beta</fullName>
    </alternativeName>
    <alternativeName>
        <fullName evidence="12">Calcium-activated potassium channel, subfamily M subunit beta</fullName>
    </alternativeName>
    <alternativeName>
        <fullName evidence="12">Charybdotoxin receptor subunit beta</fullName>
    </alternativeName>
    <alternativeName>
        <fullName evidence="12">K(VCA)beta</fullName>
    </alternativeName>
    <alternativeName>
        <fullName evidence="12">Maxi K channel subunit beta</fullName>
    </alternativeName>
    <alternativeName>
        <fullName evidence="12">Slo-beta</fullName>
    </alternativeName>
</protein>
<accession>A0A6J2E1W9</accession>
<dbReference type="InterPro" id="IPR003930">
    <property type="entry name" value="K_chnl_Ca-activ_BK_bsu"/>
</dbReference>
<comment type="PTM">
    <text evidence="12">N-glycosylated.</text>
</comment>
<evidence type="ECO:0000313" key="13">
    <source>
        <dbReference type="Proteomes" id="UP000515165"/>
    </source>
</evidence>
<keyword evidence="7 12" id="KW-0325">Glycoprotein</keyword>
<organism evidence="13 14">
    <name type="scientific">Zalophus californianus</name>
    <name type="common">California sealion</name>
    <dbReference type="NCBI Taxonomy" id="9704"/>
    <lineage>
        <taxon>Eukaryota</taxon>
        <taxon>Metazoa</taxon>
        <taxon>Chordata</taxon>
        <taxon>Craniata</taxon>
        <taxon>Vertebrata</taxon>
        <taxon>Euteleostomi</taxon>
        <taxon>Mammalia</taxon>
        <taxon>Eutheria</taxon>
        <taxon>Laurasiatheria</taxon>
        <taxon>Carnivora</taxon>
        <taxon>Caniformia</taxon>
        <taxon>Pinnipedia</taxon>
        <taxon>Otariidae</taxon>
        <taxon>Zalophus</taxon>
    </lineage>
</organism>
<comment type="caution">
    <text evidence="12">Lacks conserved residue(s) required for the propagation of feature annotation.</text>
</comment>
<proteinExistence type="inferred from homology"/>
<reference evidence="14" key="1">
    <citation type="submission" date="2025-08" db="UniProtKB">
        <authorList>
            <consortium name="RefSeq"/>
        </authorList>
    </citation>
    <scope>IDENTIFICATION</scope>
    <source>
        <tissue evidence="14">Blood</tissue>
    </source>
</reference>
<evidence type="ECO:0000256" key="6">
    <source>
        <dbReference type="ARBA" id="ARBA00023136"/>
    </source>
</evidence>
<dbReference type="GO" id="GO:0008076">
    <property type="term" value="C:voltage-gated potassium channel complex"/>
    <property type="evidence" value="ECO:0007669"/>
    <property type="project" value="UniProtKB-UniRule"/>
</dbReference>
<keyword evidence="8 12" id="KW-0407">Ion channel</keyword>
<comment type="subcellular location">
    <subcellularLocation>
        <location evidence="1 12">Membrane</location>
        <topology evidence="1 12">Multi-pass membrane protein</topology>
    </subcellularLocation>
</comment>
<evidence type="ECO:0000256" key="3">
    <source>
        <dbReference type="ARBA" id="ARBA00022692"/>
    </source>
</evidence>
<comment type="function">
    <text evidence="9">Regulatory subunit of the calcium activated potassium KCNMA1 (maxiK) channel. Modulates the calcium sensitivity and gating kinetics of KCNMA1, thereby contributing to KCNMA1 channel diversity. Increases the apparent Ca(2+)/voltage sensitivity of the KCNMA1 channel. It also modifies KCNMA1 channel kinetics and alters its pharmacological properties. It slows down the activation and the deactivation kinetics of the channel. Acts as a negative regulator of smooth muscle contraction by enhancing the calcium sensitivity to KCNMA1. Its presence is also a requirement for internal binding of the KCNMA1 channel opener dehydrosoyasaponin I (DHS-1) triterpene glycoside and for external binding of the agonist hormone 17-beta-estradiol (E2). Increases the binding activity of charybdotoxin (CTX) toxin to KCNMA1 peptide blocker by increasing the CTX association rate and decreasing the dissociation rate.</text>
</comment>
<dbReference type="AlphaFoldDB" id="A0A6J2E1W9"/>
<dbReference type="GO" id="GO:0005513">
    <property type="term" value="P:detection of calcium ion"/>
    <property type="evidence" value="ECO:0007669"/>
    <property type="project" value="UniProtKB-UniRule"/>
</dbReference>
<evidence type="ECO:0000256" key="9">
    <source>
        <dbReference type="ARBA" id="ARBA00037578"/>
    </source>
</evidence>
<keyword evidence="4 12" id="KW-1133">Transmembrane helix</keyword>
<dbReference type="PRINTS" id="PR01450">
    <property type="entry name" value="BKCHANNELB"/>
</dbReference>
<evidence type="ECO:0000256" key="12">
    <source>
        <dbReference type="RuleBase" id="RU368097"/>
    </source>
</evidence>
<evidence type="ECO:0000256" key="7">
    <source>
        <dbReference type="ARBA" id="ARBA00023180"/>
    </source>
</evidence>
<keyword evidence="3 12" id="KW-0812">Transmembrane</keyword>
<dbReference type="CTD" id="3779"/>
<dbReference type="GO" id="GO:0015269">
    <property type="term" value="F:calcium-activated potassium channel activity"/>
    <property type="evidence" value="ECO:0007669"/>
    <property type="project" value="UniProtKB-UniRule"/>
</dbReference>
<keyword evidence="2 12" id="KW-0813">Transport</keyword>
<evidence type="ECO:0000256" key="10">
    <source>
        <dbReference type="ARBA" id="ARBA00038155"/>
    </source>
</evidence>
<evidence type="ECO:0000256" key="2">
    <source>
        <dbReference type="ARBA" id="ARBA00022448"/>
    </source>
</evidence>
<comment type="similarity">
    <text evidence="10">Belongs to the KCNMB (TC 8.A.14.1) family. KCNMB1 subfamily.</text>
</comment>
<dbReference type="Proteomes" id="UP000515165">
    <property type="component" value="Chromosome 5"/>
</dbReference>
<evidence type="ECO:0000313" key="14">
    <source>
        <dbReference type="RefSeq" id="XP_027462765.1"/>
    </source>
</evidence>
<feature type="transmembrane region" description="Helical" evidence="12">
    <location>
        <begin position="177"/>
        <end position="198"/>
    </location>
</feature>
<comment type="subunit">
    <text evidence="12">Interacts with KCNMA1 tetramer. There are probably 4 molecules of KCMNB per KCNMA1 tetramer.</text>
</comment>
<keyword evidence="13" id="KW-1185">Reference proteome</keyword>
<keyword evidence="6 12" id="KW-0472">Membrane</keyword>
<name>A0A6J2E1W9_ZALCA</name>